<dbReference type="PANTHER" id="PTHR10502:SF102">
    <property type="entry name" value="ANNEXIN B11"/>
    <property type="match status" value="1"/>
</dbReference>
<evidence type="ECO:0000256" key="2">
    <source>
        <dbReference type="ARBA" id="ARBA00004550"/>
    </source>
</evidence>
<dbReference type="GO" id="GO:0005737">
    <property type="term" value="C:cytoplasm"/>
    <property type="evidence" value="ECO:0007669"/>
    <property type="project" value="TreeGrafter"/>
</dbReference>
<reference evidence="14" key="2">
    <citation type="journal article" date="2021" name="Genome Biol. Evol.">
        <title>Developing a high-quality reference genome for a parasitic bivalve with doubly uniparental inheritance (Bivalvia: Unionida).</title>
        <authorList>
            <person name="Smith C.H."/>
        </authorList>
    </citation>
    <scope>NUCLEOTIDE SEQUENCE</scope>
    <source>
        <strain evidence="14">CHS0354</strain>
        <tissue evidence="14">Mantle</tissue>
    </source>
</reference>
<keyword evidence="10" id="KW-0111">Calcium/phospholipid-binding</keyword>
<keyword evidence="7" id="KW-0677">Repeat</keyword>
<dbReference type="FunFam" id="1.10.220.10:FF:000001">
    <property type="entry name" value="Annexin"/>
    <property type="match status" value="1"/>
</dbReference>
<dbReference type="GO" id="GO:0012506">
    <property type="term" value="C:vesicle membrane"/>
    <property type="evidence" value="ECO:0007669"/>
    <property type="project" value="TreeGrafter"/>
</dbReference>
<evidence type="ECO:0000313" key="15">
    <source>
        <dbReference type="Proteomes" id="UP001195483"/>
    </source>
</evidence>
<dbReference type="GO" id="GO:0005634">
    <property type="term" value="C:nucleus"/>
    <property type="evidence" value="ECO:0007669"/>
    <property type="project" value="TreeGrafter"/>
</dbReference>
<dbReference type="PRINTS" id="PR00196">
    <property type="entry name" value="ANNEXIN"/>
</dbReference>
<dbReference type="GO" id="GO:0001786">
    <property type="term" value="F:phosphatidylserine binding"/>
    <property type="evidence" value="ECO:0007669"/>
    <property type="project" value="TreeGrafter"/>
</dbReference>
<keyword evidence="6" id="KW-0479">Metal-binding</keyword>
<sequence>MAAYYGEGTVKPAGANFNPEKTAKLLRTAMKGLGTDEKAIIDILVGHSNRERQELKTMFKTCFGRDLVDDLKSETGGNFQRLIEYLMMPTRELDAYSLKKAMKGAGTDERTLIEILCSKTNKQMAEIREIYKLLYKTTLEDDLRSDLAGDFKLLMISLSQGHRDENPNVVPTQVQTDVKELYDAGPGKFGTDEAVFNRILVRRSIAHLQEVFKAYKQKHGKEMEQVVDAETSGDLKNAFLGIIHYVKNPRDYFAELLNKTLKGAGTDDERLMQLIVSHSEIDLKDIAKEYLKKYGRELKKDIADDTSGDYEKLLVRLAT</sequence>
<dbReference type="AlphaFoldDB" id="A0AAE0SBQ7"/>
<dbReference type="Pfam" id="PF00191">
    <property type="entry name" value="Annexin"/>
    <property type="match status" value="4"/>
</dbReference>
<dbReference type="InterPro" id="IPR018502">
    <property type="entry name" value="Annexin_repeat"/>
</dbReference>
<comment type="function">
    <text evidence="11">Involved in reproduction of the worm. Involved in host-parasite interaction. Delivered into the host cell by means of parasite exosomes. Binds to acidic phospholipid membranes in a calcium-dependent manner in vitro. Causes aggregation of liposomes in the presence of calcium, but not in its absence. Likely to promote membrane fusion. May provide structural integrity within the tegument.</text>
</comment>
<keyword evidence="15" id="KW-1185">Reference proteome</keyword>
<comment type="subcellular location">
    <subcellularLocation>
        <location evidence="1">Host cell</location>
    </subcellularLocation>
    <subcellularLocation>
        <location evidence="2">Secreted</location>
        <location evidence="2">Extracellular exosome</location>
    </subcellularLocation>
    <subcellularLocation>
        <location evidence="12">Tegument</location>
    </subcellularLocation>
</comment>
<reference evidence="14" key="3">
    <citation type="submission" date="2023-05" db="EMBL/GenBank/DDBJ databases">
        <authorList>
            <person name="Smith C.H."/>
        </authorList>
    </citation>
    <scope>NUCLEOTIDE SEQUENCE</scope>
    <source>
        <strain evidence="14">CHS0354</strain>
        <tissue evidence="14">Mantle</tissue>
    </source>
</reference>
<keyword evidence="9" id="KW-0041">Annexin</keyword>
<dbReference type="FunFam" id="1.10.220.10:FF:000003">
    <property type="entry name" value="Annexin"/>
    <property type="match status" value="1"/>
</dbReference>
<name>A0AAE0SBQ7_9BIVA</name>
<comment type="similarity">
    <text evidence="3">Belongs to the annexin family.</text>
</comment>
<evidence type="ECO:0000256" key="10">
    <source>
        <dbReference type="ARBA" id="ARBA00023302"/>
    </source>
</evidence>
<dbReference type="GO" id="GO:0005576">
    <property type="term" value="C:extracellular region"/>
    <property type="evidence" value="ECO:0007669"/>
    <property type="project" value="UniProtKB-SubCell"/>
</dbReference>
<dbReference type="FunFam" id="1.10.220.10:FF:000002">
    <property type="entry name" value="Annexin"/>
    <property type="match status" value="1"/>
</dbReference>
<reference evidence="14" key="1">
    <citation type="journal article" date="2021" name="Genome Biol. Evol.">
        <title>A High-Quality Reference Genome for a Parasitic Bivalve with Doubly Uniparental Inheritance (Bivalvia: Unionida).</title>
        <authorList>
            <person name="Smith C.H."/>
        </authorList>
    </citation>
    <scope>NUCLEOTIDE SEQUENCE</scope>
    <source>
        <strain evidence="14">CHS0354</strain>
    </source>
</reference>
<evidence type="ECO:0000256" key="13">
    <source>
        <dbReference type="ARBA" id="ARBA00077076"/>
    </source>
</evidence>
<dbReference type="Gene3D" id="1.10.220.10">
    <property type="entry name" value="Annexin"/>
    <property type="match status" value="4"/>
</dbReference>
<evidence type="ECO:0000256" key="8">
    <source>
        <dbReference type="ARBA" id="ARBA00022837"/>
    </source>
</evidence>
<dbReference type="SUPFAM" id="SSF47874">
    <property type="entry name" value="Annexin"/>
    <property type="match status" value="1"/>
</dbReference>
<evidence type="ECO:0000256" key="12">
    <source>
        <dbReference type="ARBA" id="ARBA00060393"/>
    </source>
</evidence>
<dbReference type="GO" id="GO:0005544">
    <property type="term" value="F:calcium-dependent phospholipid binding"/>
    <property type="evidence" value="ECO:0007669"/>
    <property type="project" value="UniProtKB-KW"/>
</dbReference>
<evidence type="ECO:0000256" key="5">
    <source>
        <dbReference type="ARBA" id="ARBA00022553"/>
    </source>
</evidence>
<dbReference type="PROSITE" id="PS51897">
    <property type="entry name" value="ANNEXIN_2"/>
    <property type="match status" value="4"/>
</dbReference>
<comment type="subunit">
    <text evidence="4">Homodimer.</text>
</comment>
<evidence type="ECO:0000313" key="14">
    <source>
        <dbReference type="EMBL" id="KAK3588415.1"/>
    </source>
</evidence>
<evidence type="ECO:0000256" key="7">
    <source>
        <dbReference type="ARBA" id="ARBA00022737"/>
    </source>
</evidence>
<organism evidence="14 15">
    <name type="scientific">Potamilus streckersoni</name>
    <dbReference type="NCBI Taxonomy" id="2493646"/>
    <lineage>
        <taxon>Eukaryota</taxon>
        <taxon>Metazoa</taxon>
        <taxon>Spiralia</taxon>
        <taxon>Lophotrochozoa</taxon>
        <taxon>Mollusca</taxon>
        <taxon>Bivalvia</taxon>
        <taxon>Autobranchia</taxon>
        <taxon>Heteroconchia</taxon>
        <taxon>Palaeoheterodonta</taxon>
        <taxon>Unionida</taxon>
        <taxon>Unionoidea</taxon>
        <taxon>Unionidae</taxon>
        <taxon>Ambleminae</taxon>
        <taxon>Lampsilini</taxon>
        <taxon>Potamilus</taxon>
    </lineage>
</organism>
<keyword evidence="5" id="KW-0597">Phosphoprotein</keyword>
<dbReference type="FunFam" id="1.10.220.10:FF:000005">
    <property type="entry name" value="Annexin"/>
    <property type="match status" value="1"/>
</dbReference>
<evidence type="ECO:0000256" key="9">
    <source>
        <dbReference type="ARBA" id="ARBA00023216"/>
    </source>
</evidence>
<dbReference type="GO" id="GO:0005886">
    <property type="term" value="C:plasma membrane"/>
    <property type="evidence" value="ECO:0007669"/>
    <property type="project" value="TreeGrafter"/>
</dbReference>
<dbReference type="GO" id="GO:0043657">
    <property type="term" value="C:host cell"/>
    <property type="evidence" value="ECO:0007669"/>
    <property type="project" value="UniProtKB-SubCell"/>
</dbReference>
<dbReference type="PANTHER" id="PTHR10502">
    <property type="entry name" value="ANNEXIN"/>
    <property type="match status" value="1"/>
</dbReference>
<accession>A0AAE0SBQ7</accession>
<evidence type="ECO:0000256" key="11">
    <source>
        <dbReference type="ARBA" id="ARBA00059330"/>
    </source>
</evidence>
<protein>
    <recommendedName>
        <fullName evidence="13">Annexin</fullName>
    </recommendedName>
</protein>
<comment type="caution">
    <text evidence="14">The sequence shown here is derived from an EMBL/GenBank/DDBJ whole genome shotgun (WGS) entry which is preliminary data.</text>
</comment>
<dbReference type="SMART" id="SM00335">
    <property type="entry name" value="ANX"/>
    <property type="match status" value="4"/>
</dbReference>
<keyword evidence="8" id="KW-0106">Calcium</keyword>
<dbReference type="EMBL" id="JAEAOA010001175">
    <property type="protein sequence ID" value="KAK3588415.1"/>
    <property type="molecule type" value="Genomic_DNA"/>
</dbReference>
<dbReference type="GO" id="GO:0005509">
    <property type="term" value="F:calcium ion binding"/>
    <property type="evidence" value="ECO:0007669"/>
    <property type="project" value="InterPro"/>
</dbReference>
<dbReference type="InterPro" id="IPR001464">
    <property type="entry name" value="Annexin"/>
</dbReference>
<evidence type="ECO:0000256" key="3">
    <source>
        <dbReference type="ARBA" id="ARBA00007831"/>
    </source>
</evidence>
<gene>
    <name evidence="14" type="ORF">CHS0354_019024</name>
</gene>
<evidence type="ECO:0000256" key="4">
    <source>
        <dbReference type="ARBA" id="ARBA00011738"/>
    </source>
</evidence>
<evidence type="ECO:0000256" key="6">
    <source>
        <dbReference type="ARBA" id="ARBA00022723"/>
    </source>
</evidence>
<evidence type="ECO:0000256" key="1">
    <source>
        <dbReference type="ARBA" id="ARBA00004340"/>
    </source>
</evidence>
<dbReference type="InterPro" id="IPR037104">
    <property type="entry name" value="Annexin_sf"/>
</dbReference>
<proteinExistence type="inferred from homology"/>
<dbReference type="Proteomes" id="UP001195483">
    <property type="component" value="Unassembled WGS sequence"/>
</dbReference>